<dbReference type="Gene3D" id="3.10.450.50">
    <property type="match status" value="1"/>
</dbReference>
<dbReference type="Pfam" id="PF00866">
    <property type="entry name" value="Ring_hydroxyl_B"/>
    <property type="match status" value="1"/>
</dbReference>
<keyword evidence="2 3" id="KW-0560">Oxidoreductase</keyword>
<evidence type="ECO:0000256" key="1">
    <source>
        <dbReference type="ARBA" id="ARBA00009570"/>
    </source>
</evidence>
<comment type="similarity">
    <text evidence="1">Belongs to the bacterial ring-hydroxylating dioxygenase beta subunit family.</text>
</comment>
<dbReference type="InterPro" id="IPR000391">
    <property type="entry name" value="Rng_hydr_dOase-bsu"/>
</dbReference>
<dbReference type="EMBL" id="CP063414">
    <property type="protein sequence ID" value="UOE74752.1"/>
    <property type="molecule type" value="Genomic_DNA"/>
</dbReference>
<dbReference type="RefSeq" id="WP_256832576.1">
    <property type="nucleotide sequence ID" value="NZ_CP063414.1"/>
</dbReference>
<accession>A0AB38QTE2</accession>
<dbReference type="CDD" id="cd00667">
    <property type="entry name" value="ring_hydroxylating_dioxygenases_beta"/>
    <property type="match status" value="1"/>
</dbReference>
<dbReference type="InterPro" id="IPR032710">
    <property type="entry name" value="NTF2-like_dom_sf"/>
</dbReference>
<sequence length="167" mass="20003">MNPELQFDITNFLHHEAYLLDHRRYKEWLDLLADDLVYRMPARITTEGKHNELNIMNEMTFFEETKKSLITRVKRLDTPSAWAEYSGPRQRHFISNIYIESSPKSGEYQVRSYFLYQRCRGSDLDIEQLHGERVDVLRKENGKWKIASRTIYPDQTVLRLINLSMFL</sequence>
<evidence type="ECO:0000313" key="3">
    <source>
        <dbReference type="EMBL" id="UOE74752.1"/>
    </source>
</evidence>
<dbReference type="GO" id="GO:0008695">
    <property type="term" value="F:3-phenylpropionate dioxygenase activity"/>
    <property type="evidence" value="ECO:0007669"/>
    <property type="project" value="UniProtKB-EC"/>
</dbReference>
<dbReference type="SUPFAM" id="SSF54427">
    <property type="entry name" value="NTF2-like"/>
    <property type="match status" value="1"/>
</dbReference>
<dbReference type="GO" id="GO:0019380">
    <property type="term" value="P:3-phenylpropionate catabolic process"/>
    <property type="evidence" value="ECO:0007669"/>
    <property type="project" value="TreeGrafter"/>
</dbReference>
<dbReference type="PANTHER" id="PTHR41534:SF2">
    <property type="entry name" value="3-PHENYLPROPIONATE_CINNAMIC ACID DIOXYGENASE SUBUNIT BETA"/>
    <property type="match status" value="1"/>
</dbReference>
<dbReference type="EC" id="1.14.12.19" evidence="3"/>
<protein>
    <submittedName>
        <fullName evidence="3">3-phenylpropionate/cinnamic acid dioxygenase subunit beta</fullName>
        <ecNumber evidence="3">1.14.12.19</ecNumber>
    </submittedName>
</protein>
<proteinExistence type="inferred from homology"/>
<gene>
    <name evidence="3" type="ORF">IMI45_10190</name>
</gene>
<evidence type="ECO:0000313" key="4">
    <source>
        <dbReference type="Proteomes" id="UP001058458"/>
    </source>
</evidence>
<evidence type="ECO:0000256" key="2">
    <source>
        <dbReference type="ARBA" id="ARBA00023002"/>
    </source>
</evidence>
<reference evidence="3" key="1">
    <citation type="submission" date="2020-10" db="EMBL/GenBank/DDBJ databases">
        <authorList>
            <person name="Delgado J.A."/>
            <person name="Gonzalez J.M."/>
        </authorList>
    </citation>
    <scope>NUCLEOTIDE SEQUENCE</scope>
    <source>
        <strain evidence="3">23.6</strain>
    </source>
</reference>
<dbReference type="PANTHER" id="PTHR41534">
    <property type="entry name" value="BLR3401 PROTEIN"/>
    <property type="match status" value="1"/>
</dbReference>
<name>A0AB38QTE2_PARTM</name>
<organism evidence="3 4">
    <name type="scientific">Parageobacillus thermoglucosidasius</name>
    <name type="common">Geobacillus thermoglucosidasius</name>
    <dbReference type="NCBI Taxonomy" id="1426"/>
    <lineage>
        <taxon>Bacteria</taxon>
        <taxon>Bacillati</taxon>
        <taxon>Bacillota</taxon>
        <taxon>Bacilli</taxon>
        <taxon>Bacillales</taxon>
        <taxon>Anoxybacillaceae</taxon>
        <taxon>Parageobacillus</taxon>
    </lineage>
</organism>
<dbReference type="Proteomes" id="UP001058458">
    <property type="component" value="Chromosome"/>
</dbReference>
<keyword evidence="3" id="KW-0223">Dioxygenase</keyword>
<dbReference type="AlphaFoldDB" id="A0AB38QTE2"/>
<dbReference type="NCBIfam" id="NF007479">
    <property type="entry name" value="PRK10069.1"/>
    <property type="match status" value="1"/>
</dbReference>